<accession>A0ABD3DV07</accession>
<evidence type="ECO:0000313" key="3">
    <source>
        <dbReference type="Proteomes" id="UP001632038"/>
    </source>
</evidence>
<reference evidence="1 3" key="1">
    <citation type="journal article" date="2024" name="IScience">
        <title>Strigolactones Initiate the Formation of Haustorium-like Structures in Castilleja.</title>
        <authorList>
            <person name="Buerger M."/>
            <person name="Peterson D."/>
            <person name="Chory J."/>
        </authorList>
    </citation>
    <scope>NUCLEOTIDE SEQUENCE [LARGE SCALE GENOMIC DNA]</scope>
    <source>
        <strain evidence="1">Tecolote</strain>
        <tissue evidence="1">Flower</tissue>
    </source>
</reference>
<gene>
    <name evidence="1" type="ORF">CASFOL_011268</name>
    <name evidence="2" type="ORF">CASFOL_011275</name>
</gene>
<reference evidence="2" key="2">
    <citation type="submission" date="2024-11" db="EMBL/GenBank/DDBJ databases">
        <authorList>
            <person name="Burger M."/>
            <person name="Chory J."/>
        </authorList>
    </citation>
    <scope>NUCLEOTIDE SEQUENCE</scope>
    <source>
        <strain evidence="2">Tecolote</strain>
        <tissue evidence="2">Flower</tissue>
    </source>
</reference>
<comment type="caution">
    <text evidence="2">The sequence shown here is derived from an EMBL/GenBank/DDBJ whole genome shotgun (WGS) entry which is preliminary data.</text>
</comment>
<sequence>MALCQEKVNKSLKSYNRSGLSGIHKCAHQMIHSWNLKKRLIFQLSVLAWTNLQQ</sequence>
<name>A0ABD3DV07_9LAMI</name>
<proteinExistence type="predicted"/>
<evidence type="ECO:0000313" key="2">
    <source>
        <dbReference type="EMBL" id="KAL3646095.1"/>
    </source>
</evidence>
<evidence type="ECO:0000313" key="1">
    <source>
        <dbReference type="EMBL" id="KAL3646088.1"/>
    </source>
</evidence>
<dbReference type="EMBL" id="JAVIJP010000013">
    <property type="protein sequence ID" value="KAL3646095.1"/>
    <property type="molecule type" value="Genomic_DNA"/>
</dbReference>
<evidence type="ECO:0008006" key="4">
    <source>
        <dbReference type="Google" id="ProtNLM"/>
    </source>
</evidence>
<dbReference type="EMBL" id="JAVIJP010000013">
    <property type="protein sequence ID" value="KAL3646088.1"/>
    <property type="molecule type" value="Genomic_DNA"/>
</dbReference>
<dbReference type="AlphaFoldDB" id="A0ABD3DV07"/>
<organism evidence="2 3">
    <name type="scientific">Castilleja foliolosa</name>
    <dbReference type="NCBI Taxonomy" id="1961234"/>
    <lineage>
        <taxon>Eukaryota</taxon>
        <taxon>Viridiplantae</taxon>
        <taxon>Streptophyta</taxon>
        <taxon>Embryophyta</taxon>
        <taxon>Tracheophyta</taxon>
        <taxon>Spermatophyta</taxon>
        <taxon>Magnoliopsida</taxon>
        <taxon>eudicotyledons</taxon>
        <taxon>Gunneridae</taxon>
        <taxon>Pentapetalae</taxon>
        <taxon>asterids</taxon>
        <taxon>lamiids</taxon>
        <taxon>Lamiales</taxon>
        <taxon>Orobanchaceae</taxon>
        <taxon>Pedicularideae</taxon>
        <taxon>Castillejinae</taxon>
        <taxon>Castilleja</taxon>
    </lineage>
</organism>
<protein>
    <recommendedName>
        <fullName evidence="4">Ribosomal protein S14</fullName>
    </recommendedName>
</protein>
<dbReference type="Proteomes" id="UP001632038">
    <property type="component" value="Unassembled WGS sequence"/>
</dbReference>
<keyword evidence="3" id="KW-1185">Reference proteome</keyword>